<dbReference type="PANTHER" id="PTHR38471:SF2">
    <property type="entry name" value="FOUR HELIX BUNDLE PROTEIN"/>
    <property type="match status" value="1"/>
</dbReference>
<organism evidence="1 2">
    <name type="scientific">Candidatus Curtissbacteria bacterium RIFCSPLOWO2_01_FULL_38_11b</name>
    <dbReference type="NCBI Taxonomy" id="1797725"/>
    <lineage>
        <taxon>Bacteria</taxon>
        <taxon>Candidatus Curtissiibacteriota</taxon>
    </lineage>
</organism>
<dbReference type="SUPFAM" id="SSF158446">
    <property type="entry name" value="IVS-encoded protein-like"/>
    <property type="match status" value="1"/>
</dbReference>
<dbReference type="InterPro" id="IPR036583">
    <property type="entry name" value="23S_rRNA_IVS_sf"/>
</dbReference>
<gene>
    <name evidence="1" type="ORF">A3A49_01950</name>
</gene>
<dbReference type="Gene3D" id="1.20.1440.60">
    <property type="entry name" value="23S rRNA-intervening sequence"/>
    <property type="match status" value="1"/>
</dbReference>
<protein>
    <recommendedName>
        <fullName evidence="3">Four helix bundle protein</fullName>
    </recommendedName>
</protein>
<dbReference type="STRING" id="1797725.A3A49_01950"/>
<accession>A0A1F5H0N0</accession>
<dbReference type="PANTHER" id="PTHR38471">
    <property type="entry name" value="FOUR HELIX BUNDLE PROTEIN"/>
    <property type="match status" value="1"/>
</dbReference>
<dbReference type="Pfam" id="PF05635">
    <property type="entry name" value="23S_rRNA_IVP"/>
    <property type="match status" value="1"/>
</dbReference>
<sequence>MIYDVTDLDVYNRALKALNLVYRLEKQIPNSHYRLAIQLTSAAEGIPAHIAEGFAKRRSIKEWRRYLDIAMGSSDETITQARAINVLSDHFVKIDKNLCNQVTSEYKIISKQLNKLKNNWVDYYKKI</sequence>
<proteinExistence type="predicted"/>
<dbReference type="Proteomes" id="UP000176740">
    <property type="component" value="Unassembled WGS sequence"/>
</dbReference>
<evidence type="ECO:0000313" key="1">
    <source>
        <dbReference type="EMBL" id="OGD97658.1"/>
    </source>
</evidence>
<comment type="caution">
    <text evidence="1">The sequence shown here is derived from an EMBL/GenBank/DDBJ whole genome shotgun (WGS) entry which is preliminary data.</text>
</comment>
<reference evidence="1 2" key="1">
    <citation type="journal article" date="2016" name="Nat. Commun.">
        <title>Thousands of microbial genomes shed light on interconnected biogeochemical processes in an aquifer system.</title>
        <authorList>
            <person name="Anantharaman K."/>
            <person name="Brown C.T."/>
            <person name="Hug L.A."/>
            <person name="Sharon I."/>
            <person name="Castelle C.J."/>
            <person name="Probst A.J."/>
            <person name="Thomas B.C."/>
            <person name="Singh A."/>
            <person name="Wilkins M.J."/>
            <person name="Karaoz U."/>
            <person name="Brodie E.L."/>
            <person name="Williams K.H."/>
            <person name="Hubbard S.S."/>
            <person name="Banfield J.F."/>
        </authorList>
    </citation>
    <scope>NUCLEOTIDE SEQUENCE [LARGE SCALE GENOMIC DNA]</scope>
</reference>
<name>A0A1F5H0N0_9BACT</name>
<evidence type="ECO:0000313" key="2">
    <source>
        <dbReference type="Proteomes" id="UP000176740"/>
    </source>
</evidence>
<evidence type="ECO:0008006" key="3">
    <source>
        <dbReference type="Google" id="ProtNLM"/>
    </source>
</evidence>
<dbReference type="EMBL" id="MFBO01000026">
    <property type="protein sequence ID" value="OGD97658.1"/>
    <property type="molecule type" value="Genomic_DNA"/>
</dbReference>
<dbReference type="AlphaFoldDB" id="A0A1F5H0N0"/>
<dbReference type="NCBIfam" id="TIGR02436">
    <property type="entry name" value="four helix bundle protein"/>
    <property type="match status" value="1"/>
</dbReference>
<dbReference type="InterPro" id="IPR012657">
    <property type="entry name" value="23S_rRNA-intervening_sequence"/>
</dbReference>